<sequence>MLKTLIDFGLTRKANIRLTNVIEKAVGNIIVGDPNSALTSAKTLAETLQKLANTKTYAAATSKKVVENILKIFLEMTETYKIDDVLADITKILKGTAL</sequence>
<proteinExistence type="predicted"/>
<comment type="caution">
    <text evidence="1">The sequence shown here is derived from an EMBL/GenBank/DDBJ whole genome shotgun (WGS) entry which is preliminary data.</text>
</comment>
<reference evidence="1" key="1">
    <citation type="journal article" date="2015" name="Nature">
        <title>Complex archaea that bridge the gap between prokaryotes and eukaryotes.</title>
        <authorList>
            <person name="Spang A."/>
            <person name="Saw J.H."/>
            <person name="Jorgensen S.L."/>
            <person name="Zaremba-Niedzwiedzka K."/>
            <person name="Martijn J."/>
            <person name="Lind A.E."/>
            <person name="van Eijk R."/>
            <person name="Schleper C."/>
            <person name="Guy L."/>
            <person name="Ettema T.J."/>
        </authorList>
    </citation>
    <scope>NUCLEOTIDE SEQUENCE</scope>
</reference>
<accession>A0A0F9V351</accession>
<dbReference type="EMBL" id="LAZR01000051">
    <property type="protein sequence ID" value="KKN98399.1"/>
    <property type="molecule type" value="Genomic_DNA"/>
</dbReference>
<evidence type="ECO:0000313" key="1">
    <source>
        <dbReference type="EMBL" id="KKN98399.1"/>
    </source>
</evidence>
<protein>
    <submittedName>
        <fullName evidence="1">Uncharacterized protein</fullName>
    </submittedName>
</protein>
<gene>
    <name evidence="1" type="ORF">LCGC14_0144910</name>
</gene>
<dbReference type="AlphaFoldDB" id="A0A0F9V351"/>
<organism evidence="1">
    <name type="scientific">marine sediment metagenome</name>
    <dbReference type="NCBI Taxonomy" id="412755"/>
    <lineage>
        <taxon>unclassified sequences</taxon>
        <taxon>metagenomes</taxon>
        <taxon>ecological metagenomes</taxon>
    </lineage>
</organism>
<name>A0A0F9V351_9ZZZZ</name>